<evidence type="ECO:0000256" key="5">
    <source>
        <dbReference type="ARBA" id="ARBA00022989"/>
    </source>
</evidence>
<accession>A0A5D4T6R1</accession>
<evidence type="ECO:0000313" key="10">
    <source>
        <dbReference type="Proteomes" id="UP000322524"/>
    </source>
</evidence>
<dbReference type="CDD" id="cd06261">
    <property type="entry name" value="TM_PBP2"/>
    <property type="match status" value="1"/>
</dbReference>
<dbReference type="Proteomes" id="UP000322524">
    <property type="component" value="Unassembled WGS sequence"/>
</dbReference>
<evidence type="ECO:0000259" key="8">
    <source>
        <dbReference type="PROSITE" id="PS50928"/>
    </source>
</evidence>
<evidence type="ECO:0000256" key="4">
    <source>
        <dbReference type="ARBA" id="ARBA00022692"/>
    </source>
</evidence>
<organism evidence="9 10">
    <name type="scientific">Sutcliffiella horikoshii</name>
    <dbReference type="NCBI Taxonomy" id="79883"/>
    <lineage>
        <taxon>Bacteria</taxon>
        <taxon>Bacillati</taxon>
        <taxon>Bacillota</taxon>
        <taxon>Bacilli</taxon>
        <taxon>Bacillales</taxon>
        <taxon>Bacillaceae</taxon>
        <taxon>Sutcliffiella</taxon>
    </lineage>
</organism>
<dbReference type="PROSITE" id="PS50928">
    <property type="entry name" value="ABC_TM1"/>
    <property type="match status" value="1"/>
</dbReference>
<dbReference type="Gene3D" id="1.10.3720.10">
    <property type="entry name" value="MetI-like"/>
    <property type="match status" value="1"/>
</dbReference>
<keyword evidence="4 7" id="KW-0812">Transmembrane</keyword>
<dbReference type="InterPro" id="IPR035906">
    <property type="entry name" value="MetI-like_sf"/>
</dbReference>
<evidence type="ECO:0000256" key="2">
    <source>
        <dbReference type="ARBA" id="ARBA00022448"/>
    </source>
</evidence>
<keyword evidence="3" id="KW-1003">Cell membrane</keyword>
<name>A0A5D4T6R1_9BACI</name>
<evidence type="ECO:0000313" key="9">
    <source>
        <dbReference type="EMBL" id="TYS71005.1"/>
    </source>
</evidence>
<dbReference type="GO" id="GO:0005886">
    <property type="term" value="C:plasma membrane"/>
    <property type="evidence" value="ECO:0007669"/>
    <property type="project" value="UniProtKB-SubCell"/>
</dbReference>
<dbReference type="OrthoDB" id="2551456at2"/>
<dbReference type="PANTHER" id="PTHR30465">
    <property type="entry name" value="INNER MEMBRANE ABC TRANSPORTER"/>
    <property type="match status" value="1"/>
</dbReference>
<comment type="similarity">
    <text evidence="7">Belongs to the binding-protein-dependent transport system permease family.</text>
</comment>
<gene>
    <name evidence="9" type="ORF">FZC76_03675</name>
</gene>
<reference evidence="9 10" key="1">
    <citation type="submission" date="2019-08" db="EMBL/GenBank/DDBJ databases">
        <title>Bacillus genomes from the desert of Cuatro Cienegas, Coahuila.</title>
        <authorList>
            <person name="Olmedo-Alvarez G."/>
        </authorList>
    </citation>
    <scope>NUCLEOTIDE SEQUENCE [LARGE SCALE GENOMIC DNA]</scope>
    <source>
        <strain evidence="9 10">CH28_1T</strain>
    </source>
</reference>
<protein>
    <submittedName>
        <fullName evidence="9">ABC transporter permease subunit</fullName>
    </submittedName>
</protein>
<feature type="transmembrane region" description="Helical" evidence="7">
    <location>
        <begin position="223"/>
        <end position="245"/>
    </location>
</feature>
<feature type="transmembrane region" description="Helical" evidence="7">
    <location>
        <begin position="159"/>
        <end position="181"/>
    </location>
</feature>
<keyword evidence="2 7" id="KW-0813">Transport</keyword>
<sequence length="305" mass="35166">MGVLWKITKSFLFFLFIAVLLILAVLFPRQPDIAVHGRAQTLEYGYDFSWTAYQHNISIFFNDVKENNTLGMTRYNKPAEEELWPHLGRSLKVIVAACAITIIFGILKGIFDFYDRNNGWNVFGKGLTWLIQSIPDFFLILCLQWVIIFHFPFIKLFGYTHWFSFLIAGLLVSLYPMLYVARITSATLGNEKGKPYIQVARSKGLSKEKVLWKHMLKNSLYPIMSNLPAVMLYLLSNLLIVEWFLDYRGAAYRMFQALDVKSSLSGSMRYVNESGLIIGFGLSFMVIVFISQVISILFMKKLEPR</sequence>
<evidence type="ECO:0000256" key="6">
    <source>
        <dbReference type="ARBA" id="ARBA00023136"/>
    </source>
</evidence>
<keyword evidence="5 7" id="KW-1133">Transmembrane helix</keyword>
<dbReference type="Pfam" id="PF00528">
    <property type="entry name" value="BPD_transp_1"/>
    <property type="match status" value="1"/>
</dbReference>
<dbReference type="PANTHER" id="PTHR30465:SF0">
    <property type="entry name" value="OLIGOPEPTIDE TRANSPORT SYSTEM PERMEASE PROTEIN APPB"/>
    <property type="match status" value="1"/>
</dbReference>
<dbReference type="AlphaFoldDB" id="A0A5D4T6R1"/>
<proteinExistence type="inferred from homology"/>
<feature type="domain" description="ABC transmembrane type-1" evidence="8">
    <location>
        <begin position="87"/>
        <end position="295"/>
    </location>
</feature>
<dbReference type="InterPro" id="IPR000515">
    <property type="entry name" value="MetI-like"/>
</dbReference>
<dbReference type="GO" id="GO:0055085">
    <property type="term" value="P:transmembrane transport"/>
    <property type="evidence" value="ECO:0007669"/>
    <property type="project" value="InterPro"/>
</dbReference>
<keyword evidence="6 7" id="KW-0472">Membrane</keyword>
<comment type="subcellular location">
    <subcellularLocation>
        <location evidence="1 7">Cell membrane</location>
        <topology evidence="1 7">Multi-pass membrane protein</topology>
    </subcellularLocation>
</comment>
<evidence type="ECO:0000256" key="7">
    <source>
        <dbReference type="RuleBase" id="RU363032"/>
    </source>
</evidence>
<evidence type="ECO:0000256" key="1">
    <source>
        <dbReference type="ARBA" id="ARBA00004651"/>
    </source>
</evidence>
<dbReference type="SUPFAM" id="SSF161098">
    <property type="entry name" value="MetI-like"/>
    <property type="match status" value="1"/>
</dbReference>
<evidence type="ECO:0000256" key="3">
    <source>
        <dbReference type="ARBA" id="ARBA00022475"/>
    </source>
</evidence>
<comment type="caution">
    <text evidence="9">The sequence shown here is derived from an EMBL/GenBank/DDBJ whole genome shotgun (WGS) entry which is preliminary data.</text>
</comment>
<feature type="transmembrane region" description="Helical" evidence="7">
    <location>
        <begin position="93"/>
        <end position="114"/>
    </location>
</feature>
<dbReference type="RefSeq" id="WP_148986904.1">
    <property type="nucleotide sequence ID" value="NZ_VTEV01000001.1"/>
</dbReference>
<dbReference type="EMBL" id="VTEV01000001">
    <property type="protein sequence ID" value="TYS71005.1"/>
    <property type="molecule type" value="Genomic_DNA"/>
</dbReference>
<feature type="transmembrane region" description="Helical" evidence="7">
    <location>
        <begin position="126"/>
        <end position="147"/>
    </location>
</feature>
<feature type="transmembrane region" description="Helical" evidence="7">
    <location>
        <begin position="276"/>
        <end position="299"/>
    </location>
</feature>